<proteinExistence type="predicted"/>
<accession>A0A0A8ZKJ3</accession>
<dbReference type="AlphaFoldDB" id="A0A0A8ZKJ3"/>
<reference evidence="1" key="2">
    <citation type="journal article" date="2015" name="Data Brief">
        <title>Shoot transcriptome of the giant reed, Arundo donax.</title>
        <authorList>
            <person name="Barrero R.A."/>
            <person name="Guerrero F.D."/>
            <person name="Moolhuijzen P."/>
            <person name="Goolsby J.A."/>
            <person name="Tidwell J."/>
            <person name="Bellgard S.E."/>
            <person name="Bellgard M.I."/>
        </authorList>
    </citation>
    <scope>NUCLEOTIDE SEQUENCE</scope>
    <source>
        <tissue evidence="1">Shoot tissue taken approximately 20 cm above the soil surface</tissue>
    </source>
</reference>
<organism evidence="1">
    <name type="scientific">Arundo donax</name>
    <name type="common">Giant reed</name>
    <name type="synonym">Donax arundinaceus</name>
    <dbReference type="NCBI Taxonomy" id="35708"/>
    <lineage>
        <taxon>Eukaryota</taxon>
        <taxon>Viridiplantae</taxon>
        <taxon>Streptophyta</taxon>
        <taxon>Embryophyta</taxon>
        <taxon>Tracheophyta</taxon>
        <taxon>Spermatophyta</taxon>
        <taxon>Magnoliopsida</taxon>
        <taxon>Liliopsida</taxon>
        <taxon>Poales</taxon>
        <taxon>Poaceae</taxon>
        <taxon>PACMAD clade</taxon>
        <taxon>Arundinoideae</taxon>
        <taxon>Arundineae</taxon>
        <taxon>Arundo</taxon>
    </lineage>
</organism>
<protein>
    <submittedName>
        <fullName evidence="1">Uncharacterized protein</fullName>
    </submittedName>
</protein>
<name>A0A0A8ZKJ3_ARUDO</name>
<sequence length="99" mass="11439">MLTCEQKKQLWSKNTRFVVSPLTCLWLCSAIFFCPSRLAFSICIAAGQGPHKRRSNLCSSRLLSLRRIIRGLCPRIRYGILELVFYTLNSRQAEQLCRT</sequence>
<dbReference type="EMBL" id="GBRH01257966">
    <property type="protein sequence ID" value="JAD39929.1"/>
    <property type="molecule type" value="Transcribed_RNA"/>
</dbReference>
<evidence type="ECO:0000313" key="1">
    <source>
        <dbReference type="EMBL" id="JAD39929.1"/>
    </source>
</evidence>
<reference evidence="1" key="1">
    <citation type="submission" date="2014-09" db="EMBL/GenBank/DDBJ databases">
        <authorList>
            <person name="Magalhaes I.L.F."/>
            <person name="Oliveira U."/>
            <person name="Santos F.R."/>
            <person name="Vidigal T.H.D.A."/>
            <person name="Brescovit A.D."/>
            <person name="Santos A.J."/>
        </authorList>
    </citation>
    <scope>NUCLEOTIDE SEQUENCE</scope>
    <source>
        <tissue evidence="1">Shoot tissue taken approximately 20 cm above the soil surface</tissue>
    </source>
</reference>